<reference evidence="1 2" key="1">
    <citation type="submission" date="2019-06" db="EMBL/GenBank/DDBJ databases">
        <title>Genome Sequence of the Brown Rot Fungal Pathogen Monilinia fructicola.</title>
        <authorList>
            <person name="De Miccolis Angelini R.M."/>
            <person name="Landi L."/>
            <person name="Abate D."/>
            <person name="Pollastro S."/>
            <person name="Romanazzi G."/>
            <person name="Faretra F."/>
        </authorList>
    </citation>
    <scope>NUCLEOTIDE SEQUENCE [LARGE SCALE GENOMIC DNA]</scope>
    <source>
        <strain evidence="1 2">Mfrc123</strain>
    </source>
</reference>
<gene>
    <name evidence="1" type="ORF">EYC84_002308</name>
</gene>
<accession>A0A5M9JMT0</accession>
<organism evidence="1 2">
    <name type="scientific">Monilinia fructicola</name>
    <name type="common">Brown rot fungus</name>
    <name type="synonym">Ciboria fructicola</name>
    <dbReference type="NCBI Taxonomy" id="38448"/>
    <lineage>
        <taxon>Eukaryota</taxon>
        <taxon>Fungi</taxon>
        <taxon>Dikarya</taxon>
        <taxon>Ascomycota</taxon>
        <taxon>Pezizomycotina</taxon>
        <taxon>Leotiomycetes</taxon>
        <taxon>Helotiales</taxon>
        <taxon>Sclerotiniaceae</taxon>
        <taxon>Monilinia</taxon>
    </lineage>
</organism>
<dbReference type="AlphaFoldDB" id="A0A5M9JMT0"/>
<protein>
    <submittedName>
        <fullName evidence="1">Uncharacterized protein</fullName>
    </submittedName>
</protein>
<dbReference type="Proteomes" id="UP000322873">
    <property type="component" value="Unassembled WGS sequence"/>
</dbReference>
<sequence>MTNTQTSHASNRDNGHQYFARRELIPGFPFREFESGINHTEYWNDADIRMIDGKLFRCTNQSTLILLRSLPLELQEHVFHQIIDQHVPDLERILYALRTTNSVLPSHWDRDRLKTEAYKKMLPRKGAGMNFKGLNIGDLWKLGSLVRIPSKTMSTWESDSLKEAINLSKSIENDYIVVRLYGEFLEFARASAHAEGFTLTYEDINGTCVPRWKSSDKNSSLLRNFLTWFWREFELDFTCEYGTGNKWLQANSQQFSLVQNISIDSEKVLRERLMPATLSQGKTYDLPDDLGVAGLFDTDE</sequence>
<evidence type="ECO:0000313" key="2">
    <source>
        <dbReference type="Proteomes" id="UP000322873"/>
    </source>
</evidence>
<evidence type="ECO:0000313" key="1">
    <source>
        <dbReference type="EMBL" id="KAA8569970.1"/>
    </source>
</evidence>
<keyword evidence="2" id="KW-1185">Reference proteome</keyword>
<comment type="caution">
    <text evidence="1">The sequence shown here is derived from an EMBL/GenBank/DDBJ whole genome shotgun (WGS) entry which is preliminary data.</text>
</comment>
<dbReference type="VEuPathDB" id="FungiDB:MFRU_005g01280"/>
<name>A0A5M9JMT0_MONFR</name>
<dbReference type="EMBL" id="VICG01000007">
    <property type="protein sequence ID" value="KAA8569970.1"/>
    <property type="molecule type" value="Genomic_DNA"/>
</dbReference>
<proteinExistence type="predicted"/>